<dbReference type="Pfam" id="PF00528">
    <property type="entry name" value="BPD_transp_1"/>
    <property type="match status" value="1"/>
</dbReference>
<dbReference type="Proteomes" id="UP001596380">
    <property type="component" value="Unassembled WGS sequence"/>
</dbReference>
<comment type="caution">
    <text evidence="9">The sequence shown here is derived from an EMBL/GenBank/DDBJ whole genome shotgun (WGS) entry which is preliminary data.</text>
</comment>
<dbReference type="PANTHER" id="PTHR43744">
    <property type="entry name" value="ABC TRANSPORTER PERMEASE PROTEIN MG189-RELATED-RELATED"/>
    <property type="match status" value="1"/>
</dbReference>
<feature type="transmembrane region" description="Helical" evidence="7">
    <location>
        <begin position="76"/>
        <end position="98"/>
    </location>
</feature>
<keyword evidence="6 7" id="KW-0472">Membrane</keyword>
<feature type="transmembrane region" description="Helical" evidence="7">
    <location>
        <begin position="140"/>
        <end position="162"/>
    </location>
</feature>
<evidence type="ECO:0000259" key="8">
    <source>
        <dbReference type="PROSITE" id="PS50928"/>
    </source>
</evidence>
<feature type="transmembrane region" description="Helical" evidence="7">
    <location>
        <begin position="243"/>
        <end position="263"/>
    </location>
</feature>
<evidence type="ECO:0000313" key="10">
    <source>
        <dbReference type="Proteomes" id="UP001596380"/>
    </source>
</evidence>
<dbReference type="RefSeq" id="WP_160819831.1">
    <property type="nucleotide sequence ID" value="NZ_JBHSXE010000001.1"/>
</dbReference>
<evidence type="ECO:0000256" key="7">
    <source>
        <dbReference type="RuleBase" id="RU363032"/>
    </source>
</evidence>
<evidence type="ECO:0000256" key="5">
    <source>
        <dbReference type="ARBA" id="ARBA00022989"/>
    </source>
</evidence>
<feature type="transmembrane region" description="Helical" evidence="7">
    <location>
        <begin position="12"/>
        <end position="34"/>
    </location>
</feature>
<evidence type="ECO:0000256" key="3">
    <source>
        <dbReference type="ARBA" id="ARBA00022475"/>
    </source>
</evidence>
<keyword evidence="5 7" id="KW-1133">Transmembrane helix</keyword>
<name>A0ABW2CA19_9ACTN</name>
<dbReference type="CDD" id="cd06261">
    <property type="entry name" value="TM_PBP2"/>
    <property type="match status" value="1"/>
</dbReference>
<evidence type="ECO:0000256" key="4">
    <source>
        <dbReference type="ARBA" id="ARBA00022692"/>
    </source>
</evidence>
<comment type="subcellular location">
    <subcellularLocation>
        <location evidence="1 7">Cell membrane</location>
        <topology evidence="1 7">Multi-pass membrane protein</topology>
    </subcellularLocation>
</comment>
<feature type="domain" description="ABC transmembrane type-1" evidence="8">
    <location>
        <begin position="71"/>
        <end position="264"/>
    </location>
</feature>
<feature type="transmembrane region" description="Helical" evidence="7">
    <location>
        <begin position="105"/>
        <end position="128"/>
    </location>
</feature>
<evidence type="ECO:0000256" key="1">
    <source>
        <dbReference type="ARBA" id="ARBA00004651"/>
    </source>
</evidence>
<feature type="transmembrane region" description="Helical" evidence="7">
    <location>
        <begin position="183"/>
        <end position="208"/>
    </location>
</feature>
<reference evidence="10" key="1">
    <citation type="journal article" date="2019" name="Int. J. Syst. Evol. Microbiol.">
        <title>The Global Catalogue of Microorganisms (GCM) 10K type strain sequencing project: providing services to taxonomists for standard genome sequencing and annotation.</title>
        <authorList>
            <consortium name="The Broad Institute Genomics Platform"/>
            <consortium name="The Broad Institute Genome Sequencing Center for Infectious Disease"/>
            <person name="Wu L."/>
            <person name="Ma J."/>
        </authorList>
    </citation>
    <scope>NUCLEOTIDE SEQUENCE [LARGE SCALE GENOMIC DNA]</scope>
    <source>
        <strain evidence="10">JCM 3369</strain>
    </source>
</reference>
<dbReference type="PANTHER" id="PTHR43744:SF12">
    <property type="entry name" value="ABC TRANSPORTER PERMEASE PROTEIN MG189-RELATED"/>
    <property type="match status" value="1"/>
</dbReference>
<organism evidence="9 10">
    <name type="scientific">Actinomadura yumaensis</name>
    <dbReference type="NCBI Taxonomy" id="111807"/>
    <lineage>
        <taxon>Bacteria</taxon>
        <taxon>Bacillati</taxon>
        <taxon>Actinomycetota</taxon>
        <taxon>Actinomycetes</taxon>
        <taxon>Streptosporangiales</taxon>
        <taxon>Thermomonosporaceae</taxon>
        <taxon>Actinomadura</taxon>
    </lineage>
</organism>
<dbReference type="EMBL" id="JBHSXS010000001">
    <property type="protein sequence ID" value="MFC6878602.1"/>
    <property type="molecule type" value="Genomic_DNA"/>
</dbReference>
<dbReference type="Gene3D" id="1.10.3720.10">
    <property type="entry name" value="MetI-like"/>
    <property type="match status" value="1"/>
</dbReference>
<keyword evidence="10" id="KW-1185">Reference proteome</keyword>
<gene>
    <name evidence="9" type="ORF">ACFQKB_02360</name>
</gene>
<keyword evidence="3" id="KW-1003">Cell membrane</keyword>
<protein>
    <submittedName>
        <fullName evidence="9">Carbohydrate ABC transporter permease</fullName>
    </submittedName>
</protein>
<dbReference type="InterPro" id="IPR000515">
    <property type="entry name" value="MetI-like"/>
</dbReference>
<keyword evidence="2 7" id="KW-0813">Transport</keyword>
<evidence type="ECO:0000313" key="9">
    <source>
        <dbReference type="EMBL" id="MFC6878602.1"/>
    </source>
</evidence>
<sequence length="277" mass="30212">MRARDLSGAARRTLLVVLGLVWLFPTYLIVANAVRPATDYDPSDAVKPPSKLGLFDNIGEAWDRTNVGDTLLSTGLYSIVAPALAVLVGALAGYAIVVLRLRHGFAWFVVIFAGTVVPFQMLLVPLFIGYSKVSLYDNRLGLILVYTAINVPLAALVMRNFFGNMAVSIYEAARMDGASTFRIFWRIYLPLSSAALAAVFILEFTYVWNDLLFGLTLSQTETVRPVWAELSALTTDVYAGTPVPIALAAGLVVSLPTVVLFLVTQRLFTRGLTLAQF</sequence>
<dbReference type="InterPro" id="IPR035906">
    <property type="entry name" value="MetI-like_sf"/>
</dbReference>
<keyword evidence="4 7" id="KW-0812">Transmembrane</keyword>
<evidence type="ECO:0000256" key="6">
    <source>
        <dbReference type="ARBA" id="ARBA00023136"/>
    </source>
</evidence>
<accession>A0ABW2CA19</accession>
<evidence type="ECO:0000256" key="2">
    <source>
        <dbReference type="ARBA" id="ARBA00022448"/>
    </source>
</evidence>
<dbReference type="PROSITE" id="PS50928">
    <property type="entry name" value="ABC_TM1"/>
    <property type="match status" value="1"/>
</dbReference>
<dbReference type="SUPFAM" id="SSF161098">
    <property type="entry name" value="MetI-like"/>
    <property type="match status" value="1"/>
</dbReference>
<proteinExistence type="inferred from homology"/>
<comment type="similarity">
    <text evidence="7">Belongs to the binding-protein-dependent transport system permease family.</text>
</comment>